<proteinExistence type="predicted"/>
<name>A0A2H0R9Q7_UNCKA</name>
<organism evidence="3 4">
    <name type="scientific">candidate division WWE3 bacterium CG10_big_fil_rev_8_21_14_0_10_32_10</name>
    <dbReference type="NCBI Taxonomy" id="1975090"/>
    <lineage>
        <taxon>Bacteria</taxon>
        <taxon>Katanobacteria</taxon>
    </lineage>
</organism>
<sequence length="270" mass="30945">MKQKSINILGVRIDCIQKKDVLAKIYNLILNKKYNNALICTVNPSFILKACNDMGFSNILNTISKINTADGVGVQIAAEYVSLLKHNDTVLQKLYLGIKTGLMHTFGKKEFNIIHDKITGVYLTHNLLEYCASNYFKVLILHKKNSLISVRDLSILLKSKYPNLVFQIQMVEYKRRLGVINNTYSVVLCTLGEVMQEKFFYKNRNHFKCNVYIGIGGAFDVIRSSITSLSFFEKIGISWFVRLILNPKRIKKVFNSVFVFSWKVFISSNT</sequence>
<keyword evidence="2" id="KW-0808">Transferase</keyword>
<evidence type="ECO:0000256" key="1">
    <source>
        <dbReference type="ARBA" id="ARBA00022676"/>
    </source>
</evidence>
<evidence type="ECO:0008006" key="5">
    <source>
        <dbReference type="Google" id="ProtNLM"/>
    </source>
</evidence>
<dbReference type="PANTHER" id="PTHR34136:SF1">
    <property type="entry name" value="UDP-N-ACETYL-D-MANNOSAMINURONIC ACID TRANSFERASE"/>
    <property type="match status" value="1"/>
</dbReference>
<dbReference type="AlphaFoldDB" id="A0A2H0R9Q7"/>
<dbReference type="GO" id="GO:0016758">
    <property type="term" value="F:hexosyltransferase activity"/>
    <property type="evidence" value="ECO:0007669"/>
    <property type="project" value="TreeGrafter"/>
</dbReference>
<protein>
    <recommendedName>
        <fullName evidence="5">Glycosyltransferase</fullName>
    </recommendedName>
</protein>
<dbReference type="EMBL" id="PCXU01000034">
    <property type="protein sequence ID" value="PIR43210.1"/>
    <property type="molecule type" value="Genomic_DNA"/>
</dbReference>
<gene>
    <name evidence="3" type="ORF">COV24_03905</name>
</gene>
<dbReference type="Pfam" id="PF03808">
    <property type="entry name" value="Glyco_tran_WecG"/>
    <property type="match status" value="1"/>
</dbReference>
<keyword evidence="1" id="KW-0328">Glycosyltransferase</keyword>
<evidence type="ECO:0000256" key="2">
    <source>
        <dbReference type="ARBA" id="ARBA00022679"/>
    </source>
</evidence>
<accession>A0A2H0R9Q7</accession>
<dbReference type="InterPro" id="IPR004629">
    <property type="entry name" value="WecG_TagA_CpsF"/>
</dbReference>
<evidence type="ECO:0000313" key="4">
    <source>
        <dbReference type="Proteomes" id="UP000230214"/>
    </source>
</evidence>
<reference evidence="3 4" key="1">
    <citation type="submission" date="2017-09" db="EMBL/GenBank/DDBJ databases">
        <title>Depth-based differentiation of microbial function through sediment-hosted aquifers and enrichment of novel symbionts in the deep terrestrial subsurface.</title>
        <authorList>
            <person name="Probst A.J."/>
            <person name="Ladd B."/>
            <person name="Jarett J.K."/>
            <person name="Geller-Mcgrath D.E."/>
            <person name="Sieber C.M."/>
            <person name="Emerson J.B."/>
            <person name="Anantharaman K."/>
            <person name="Thomas B.C."/>
            <person name="Malmstrom R."/>
            <person name="Stieglmeier M."/>
            <person name="Klingl A."/>
            <person name="Woyke T."/>
            <person name="Ryan C.M."/>
            <person name="Banfield J.F."/>
        </authorList>
    </citation>
    <scope>NUCLEOTIDE SEQUENCE [LARGE SCALE GENOMIC DNA]</scope>
    <source>
        <strain evidence="3">CG10_big_fil_rev_8_21_14_0_10_32_10</strain>
    </source>
</reference>
<evidence type="ECO:0000313" key="3">
    <source>
        <dbReference type="EMBL" id="PIR43210.1"/>
    </source>
</evidence>
<dbReference type="PANTHER" id="PTHR34136">
    <property type="match status" value="1"/>
</dbReference>
<comment type="caution">
    <text evidence="3">The sequence shown here is derived from an EMBL/GenBank/DDBJ whole genome shotgun (WGS) entry which is preliminary data.</text>
</comment>
<dbReference type="Proteomes" id="UP000230214">
    <property type="component" value="Unassembled WGS sequence"/>
</dbReference>